<dbReference type="FunFam" id="3.40.50.300:FF:000032">
    <property type="entry name" value="Export ABC transporter ATP-binding protein"/>
    <property type="match status" value="1"/>
</dbReference>
<dbReference type="Pfam" id="PF02687">
    <property type="entry name" value="FtsX"/>
    <property type="match status" value="1"/>
</dbReference>
<reference evidence="14 15" key="1">
    <citation type="journal article" date="2016" name="Int. J. Syst. Evol. Microbiol.">
        <title>Streptococcuspantholopis sp. nov., isolated from faeces of the Tibetan antelope (Pantholops hodgsonii).</title>
        <authorList>
            <person name="Bai X."/>
            <person name="Xiong Y."/>
            <person name="Lu S."/>
            <person name="Jin D."/>
            <person name="Lai X."/>
            <person name="Yang J."/>
            <person name="Niu L."/>
            <person name="Hu S."/>
            <person name="Meng X."/>
            <person name="Pu J."/>
            <person name="Ye C."/>
            <person name="Xu J."/>
        </authorList>
    </citation>
    <scope>NUCLEOTIDE SEQUENCE [LARGE SCALE GENOMIC DNA]</scope>
    <source>
        <strain evidence="14 15">TA 26</strain>
    </source>
</reference>
<keyword evidence="6" id="KW-0067">ATP-binding</keyword>
<keyword evidence="3" id="KW-1003">Cell membrane</keyword>
<keyword evidence="9 12" id="KW-0472">Membrane</keyword>
<keyword evidence="2" id="KW-0813">Transport</keyword>
<evidence type="ECO:0000256" key="11">
    <source>
        <dbReference type="SAM" id="Coils"/>
    </source>
</evidence>
<dbReference type="AlphaFoldDB" id="A0A172Q7Z1"/>
<dbReference type="InterPro" id="IPR017871">
    <property type="entry name" value="ABC_transporter-like_CS"/>
</dbReference>
<dbReference type="Proteomes" id="UP000077317">
    <property type="component" value="Chromosome"/>
</dbReference>
<evidence type="ECO:0000256" key="1">
    <source>
        <dbReference type="ARBA" id="ARBA00004429"/>
    </source>
</evidence>
<dbReference type="Pfam" id="PF00005">
    <property type="entry name" value="ABC_tran"/>
    <property type="match status" value="1"/>
</dbReference>
<dbReference type="PANTHER" id="PTHR42798:SF6">
    <property type="entry name" value="CELL DIVISION ATP-BINDING PROTEIN FTSE"/>
    <property type="match status" value="1"/>
</dbReference>
<dbReference type="KEGG" id="spat:A0O21_05785"/>
<reference evidence="15" key="2">
    <citation type="submission" date="2016-03" db="EMBL/GenBank/DDBJ databases">
        <title>Streptococcus antelopensis sp. nov., isolated from the feces of the Tibetan antelope (Pantholops hodgsonii) in Hoh Xil National Nature Reserve, Qinghai, China.</title>
        <authorList>
            <person name="Bai X."/>
        </authorList>
    </citation>
    <scope>NUCLEOTIDE SEQUENCE [LARGE SCALE GENOMIC DNA]</scope>
    <source>
        <strain evidence="15">TA 26</strain>
    </source>
</reference>
<name>A0A172Q7Z1_9STRE</name>
<dbReference type="GO" id="GO:0098796">
    <property type="term" value="C:membrane protein complex"/>
    <property type="evidence" value="ECO:0007669"/>
    <property type="project" value="UniProtKB-ARBA"/>
</dbReference>
<dbReference type="PROSITE" id="PS00211">
    <property type="entry name" value="ABC_TRANSPORTER_1"/>
    <property type="match status" value="1"/>
</dbReference>
<dbReference type="GO" id="GO:0006865">
    <property type="term" value="P:amino acid transport"/>
    <property type="evidence" value="ECO:0007669"/>
    <property type="project" value="UniProtKB-KW"/>
</dbReference>
<dbReference type="GO" id="GO:0022857">
    <property type="term" value="F:transmembrane transporter activity"/>
    <property type="evidence" value="ECO:0007669"/>
    <property type="project" value="UniProtKB-ARBA"/>
</dbReference>
<dbReference type="PANTHER" id="PTHR42798">
    <property type="entry name" value="LIPOPROTEIN-RELEASING SYSTEM ATP-BINDING PROTEIN LOLD"/>
    <property type="match status" value="1"/>
</dbReference>
<dbReference type="InterPro" id="IPR003593">
    <property type="entry name" value="AAA+_ATPase"/>
</dbReference>
<feature type="transmembrane region" description="Helical" evidence="12">
    <location>
        <begin position="712"/>
        <end position="741"/>
    </location>
</feature>
<keyword evidence="5" id="KW-0547">Nucleotide-binding</keyword>
<dbReference type="STRING" id="1811193.A0O21_05785"/>
<evidence type="ECO:0000256" key="10">
    <source>
        <dbReference type="ARBA" id="ARBA00038388"/>
    </source>
</evidence>
<keyword evidence="8 12" id="KW-1133">Transmembrane helix</keyword>
<dbReference type="SUPFAM" id="SSF52540">
    <property type="entry name" value="P-loop containing nucleoside triphosphate hydrolases"/>
    <property type="match status" value="1"/>
</dbReference>
<evidence type="ECO:0000259" key="13">
    <source>
        <dbReference type="PROSITE" id="PS50893"/>
    </source>
</evidence>
<dbReference type="InterPro" id="IPR003838">
    <property type="entry name" value="ABC3_permease_C"/>
</dbReference>
<protein>
    <submittedName>
        <fullName evidence="14">ABC transporter</fullName>
    </submittedName>
</protein>
<keyword evidence="7" id="KW-0029">Amino-acid transport</keyword>
<evidence type="ECO:0000256" key="12">
    <source>
        <dbReference type="SAM" id="Phobius"/>
    </source>
</evidence>
<accession>A0A172Q7Z1</accession>
<sequence>MLELQHVTKIYQTGGQSLAALEDINLAFRANEFVSVLGQSGSGKTTLLNIIGGLDQYTSGDLLINGQSTKTFKDRDWDAYRNHTIGFVFQSYNLISHQTALSNVEMALTLSGVAKSERRKRAMEALEHVGLAKQAHKRPNQMSGGQMQRIAIARALVNNPDILLADEPTGALDSETSVQIMELLKEIAKDRLVIMVTHNPDLAARYSTRIIKVLDGHIISDSDPYDPARLQAAGAKAAFKKTKMRFWTALNLSFNNLLTKKGRTFLTAFAGSIGIIGIALILSLSNGVQDYIDQVQEDTLVAYPLSLKKNDSNSLTSLFSARMEAFEDGSDHSQSENIGVNDTLKSLLTSETSDNDLEAFKVYLENHQKDFDTLTKDIHYSYDLSPQIYAADTSNGVKAVNPSDLSQELDTDNVMVKTMADNMEIWSEISSDKEMLKSQYQLLAGHLPQKADEVILMVDENHNVNDLVLYSLGLEDRDELSRLSQETKDDEQTYTYDDLLGRSFKLVIQSDIFQKENGLWVDKSSDTAYMTDLINKGKDITIVGIVKPQEGTSNNASVGGIGYTQALTKHISKAVNASQIAKEQTDDKGTNVFTGQPFSADVAAFSSQNLTDEQRQALAGMTAEELAAYVSQYNQNADASYEDNLKTIGIIDLNAPSSIDFYAASFENKENLKDLIDDYNRQMKKADKEAQIISYTDDIALVMSSVTTMINMITYVLIGFVAISLVVSSIMIAIITYISVLERTKEIGILRAIGASKKDVRRIFTAETAIEGLISGLMGILITLLLNIPINKVIENITDVAHISVLPIWAGAVLIAISIFLTVTAGIIPSRFAAKKDPVEALHAE</sequence>
<dbReference type="InterPro" id="IPR003439">
    <property type="entry name" value="ABC_transporter-like_ATP-bd"/>
</dbReference>
<evidence type="ECO:0000313" key="15">
    <source>
        <dbReference type="Proteomes" id="UP000077317"/>
    </source>
</evidence>
<dbReference type="GO" id="GO:0005886">
    <property type="term" value="C:plasma membrane"/>
    <property type="evidence" value="ECO:0007669"/>
    <property type="project" value="UniProtKB-SubCell"/>
</dbReference>
<proteinExistence type="inferred from homology"/>
<dbReference type="InterPro" id="IPR027417">
    <property type="entry name" value="P-loop_NTPase"/>
</dbReference>
<dbReference type="SMART" id="SM00382">
    <property type="entry name" value="AAA"/>
    <property type="match status" value="1"/>
</dbReference>
<comment type="similarity">
    <text evidence="10">Belongs to the ABC transporter superfamily. Macrolide exporter (TC 3.A.1.122) family.</text>
</comment>
<feature type="transmembrane region" description="Helical" evidence="12">
    <location>
        <begin position="806"/>
        <end position="828"/>
    </location>
</feature>
<evidence type="ECO:0000256" key="4">
    <source>
        <dbReference type="ARBA" id="ARBA00022692"/>
    </source>
</evidence>
<keyword evidence="15" id="KW-1185">Reference proteome</keyword>
<comment type="subcellular location">
    <subcellularLocation>
        <location evidence="1">Cell inner membrane</location>
        <topology evidence="1">Multi-pass membrane protein</topology>
    </subcellularLocation>
</comment>
<dbReference type="GO" id="GO:0005524">
    <property type="term" value="F:ATP binding"/>
    <property type="evidence" value="ECO:0007669"/>
    <property type="project" value="UniProtKB-KW"/>
</dbReference>
<keyword evidence="4 12" id="KW-0812">Transmembrane</keyword>
<evidence type="ECO:0000256" key="5">
    <source>
        <dbReference type="ARBA" id="ARBA00022741"/>
    </source>
</evidence>
<dbReference type="GO" id="GO:0016887">
    <property type="term" value="F:ATP hydrolysis activity"/>
    <property type="evidence" value="ECO:0007669"/>
    <property type="project" value="InterPro"/>
</dbReference>
<dbReference type="Gene3D" id="3.40.50.300">
    <property type="entry name" value="P-loop containing nucleotide triphosphate hydrolases"/>
    <property type="match status" value="1"/>
</dbReference>
<evidence type="ECO:0000256" key="6">
    <source>
        <dbReference type="ARBA" id="ARBA00022840"/>
    </source>
</evidence>
<organism evidence="14 15">
    <name type="scientific">Streptococcus pantholopis</name>
    <dbReference type="NCBI Taxonomy" id="1811193"/>
    <lineage>
        <taxon>Bacteria</taxon>
        <taxon>Bacillati</taxon>
        <taxon>Bacillota</taxon>
        <taxon>Bacilli</taxon>
        <taxon>Lactobacillales</taxon>
        <taxon>Streptococcaceae</taxon>
        <taxon>Streptococcus</taxon>
    </lineage>
</organism>
<evidence type="ECO:0000256" key="8">
    <source>
        <dbReference type="ARBA" id="ARBA00022989"/>
    </source>
</evidence>
<evidence type="ECO:0000313" key="14">
    <source>
        <dbReference type="EMBL" id="AND79570.1"/>
    </source>
</evidence>
<evidence type="ECO:0000256" key="9">
    <source>
        <dbReference type="ARBA" id="ARBA00023136"/>
    </source>
</evidence>
<dbReference type="CDD" id="cd03255">
    <property type="entry name" value="ABC_MJ0796_LolCDE_FtsE"/>
    <property type="match status" value="1"/>
</dbReference>
<evidence type="ECO:0000256" key="3">
    <source>
        <dbReference type="ARBA" id="ARBA00022475"/>
    </source>
</evidence>
<gene>
    <name evidence="14" type="ORF">A0O21_05785</name>
</gene>
<dbReference type="PROSITE" id="PS50893">
    <property type="entry name" value="ABC_TRANSPORTER_2"/>
    <property type="match status" value="1"/>
</dbReference>
<feature type="domain" description="ABC transporter" evidence="13">
    <location>
        <begin position="2"/>
        <end position="240"/>
    </location>
</feature>
<keyword evidence="11" id="KW-0175">Coiled coil</keyword>
<feature type="coiled-coil region" evidence="11">
    <location>
        <begin position="662"/>
        <end position="689"/>
    </location>
</feature>
<dbReference type="InterPro" id="IPR017911">
    <property type="entry name" value="MacB-like_ATP-bd"/>
</dbReference>
<feature type="transmembrane region" description="Helical" evidence="12">
    <location>
        <begin position="762"/>
        <end position="786"/>
    </location>
</feature>
<dbReference type="RefSeq" id="WP_067062694.1">
    <property type="nucleotide sequence ID" value="NZ_CP014699.1"/>
</dbReference>
<evidence type="ECO:0000256" key="2">
    <source>
        <dbReference type="ARBA" id="ARBA00022448"/>
    </source>
</evidence>
<dbReference type="EMBL" id="CP014699">
    <property type="protein sequence ID" value="AND79570.1"/>
    <property type="molecule type" value="Genomic_DNA"/>
</dbReference>
<dbReference type="OrthoDB" id="2079174at2"/>
<evidence type="ECO:0000256" key="7">
    <source>
        <dbReference type="ARBA" id="ARBA00022970"/>
    </source>
</evidence>